<sequence>MTFRTRFFGYFFTLFWLALRNVVEGGIVDLGIFELPDNTKAIKINHLYQNITSIAEIKNESDKIAKILVRESDGLSWNCTGAIFHESVLVSTTCLNKSNSTTVEILLYDFSTSKYKDRCEVSKIEVLDKELIYELSILYTDCNKIKYINGWEFDPEVTRNMFVPFVYGIVTGQEEIPVKIPGKFINNANLNLKEFEFEIEKKTKGKFKLEGEKKTKGKSKLEGEKKTKGKSKLESEKKIKGTLVDGAIIASKLNNQVGFLGFAQKIKTSQSNKDGTILESGVSKYFL</sequence>
<organism evidence="2 3">
    <name type="scientific">Smittium megazygosporum</name>
    <dbReference type="NCBI Taxonomy" id="133381"/>
    <lineage>
        <taxon>Eukaryota</taxon>
        <taxon>Fungi</taxon>
        <taxon>Fungi incertae sedis</taxon>
        <taxon>Zoopagomycota</taxon>
        <taxon>Kickxellomycotina</taxon>
        <taxon>Harpellomycetes</taxon>
        <taxon>Harpellales</taxon>
        <taxon>Legeriomycetaceae</taxon>
        <taxon>Smittium</taxon>
    </lineage>
</organism>
<comment type="caution">
    <text evidence="2">The sequence shown here is derived from an EMBL/GenBank/DDBJ whole genome shotgun (WGS) entry which is preliminary data.</text>
</comment>
<evidence type="ECO:0008006" key="4">
    <source>
        <dbReference type="Google" id="ProtNLM"/>
    </source>
</evidence>
<feature type="chain" id="PRO_5015593631" description="Peptidase S1 domain-containing protein" evidence="1">
    <location>
        <begin position="26"/>
        <end position="287"/>
    </location>
</feature>
<name>A0A2T9Y6E0_9FUNG</name>
<gene>
    <name evidence="2" type="ORF">BB560_006421</name>
</gene>
<reference evidence="2 3" key="1">
    <citation type="journal article" date="2018" name="MBio">
        <title>Comparative Genomics Reveals the Core Gene Toolbox for the Fungus-Insect Symbiosis.</title>
        <authorList>
            <person name="Wang Y."/>
            <person name="Stata M."/>
            <person name="Wang W."/>
            <person name="Stajich J.E."/>
            <person name="White M.M."/>
            <person name="Moncalvo J.M."/>
        </authorList>
    </citation>
    <scope>NUCLEOTIDE SEQUENCE [LARGE SCALE GENOMIC DNA]</scope>
    <source>
        <strain evidence="2 3">SC-DP-2</strain>
    </source>
</reference>
<proteinExistence type="predicted"/>
<evidence type="ECO:0000256" key="1">
    <source>
        <dbReference type="SAM" id="SignalP"/>
    </source>
</evidence>
<accession>A0A2T9Y6E0</accession>
<dbReference type="Proteomes" id="UP000245609">
    <property type="component" value="Unassembled WGS sequence"/>
</dbReference>
<keyword evidence="1" id="KW-0732">Signal</keyword>
<protein>
    <recommendedName>
        <fullName evidence="4">Peptidase S1 domain-containing protein</fullName>
    </recommendedName>
</protein>
<evidence type="ECO:0000313" key="3">
    <source>
        <dbReference type="Proteomes" id="UP000245609"/>
    </source>
</evidence>
<feature type="signal peptide" evidence="1">
    <location>
        <begin position="1"/>
        <end position="25"/>
    </location>
</feature>
<dbReference type="AlphaFoldDB" id="A0A2T9Y6E0"/>
<keyword evidence="3" id="KW-1185">Reference proteome</keyword>
<dbReference type="EMBL" id="MBFS01003222">
    <property type="protein sequence ID" value="PVU87864.1"/>
    <property type="molecule type" value="Genomic_DNA"/>
</dbReference>
<evidence type="ECO:0000313" key="2">
    <source>
        <dbReference type="EMBL" id="PVU87864.1"/>
    </source>
</evidence>